<keyword evidence="10" id="KW-1185">Reference proteome</keyword>
<gene>
    <name evidence="9" type="ORF">NP493_975g01000</name>
</gene>
<dbReference type="InterPro" id="IPR000276">
    <property type="entry name" value="GPCR_Rhodpsn"/>
</dbReference>
<dbReference type="InterPro" id="IPR017452">
    <property type="entry name" value="GPCR_Rhodpsn_7TM"/>
</dbReference>
<evidence type="ECO:0000256" key="7">
    <source>
        <dbReference type="SAM" id="Phobius"/>
    </source>
</evidence>
<feature type="transmembrane region" description="Helical" evidence="7">
    <location>
        <begin position="42"/>
        <end position="66"/>
    </location>
</feature>
<evidence type="ECO:0000313" key="10">
    <source>
        <dbReference type="Proteomes" id="UP001209878"/>
    </source>
</evidence>
<dbReference type="PANTHER" id="PTHR24241:SF59">
    <property type="entry name" value="ADIPOKINETIC HORMONE RECEPTOR, ISOFORM C"/>
    <property type="match status" value="1"/>
</dbReference>
<name>A0AAD9NJ69_RIDPI</name>
<dbReference type="GO" id="GO:0097003">
    <property type="term" value="F:adipokinetic hormone receptor activity"/>
    <property type="evidence" value="ECO:0007669"/>
    <property type="project" value="TreeGrafter"/>
</dbReference>
<keyword evidence="5 7" id="KW-0472">Membrane</keyword>
<dbReference type="AlphaFoldDB" id="A0AAD9NJ69"/>
<dbReference type="EMBL" id="JAODUO010000975">
    <property type="protein sequence ID" value="KAK2172267.1"/>
    <property type="molecule type" value="Genomic_DNA"/>
</dbReference>
<dbReference type="GO" id="GO:0032870">
    <property type="term" value="P:cellular response to hormone stimulus"/>
    <property type="evidence" value="ECO:0007669"/>
    <property type="project" value="TreeGrafter"/>
</dbReference>
<keyword evidence="2" id="KW-1003">Cell membrane</keyword>
<dbReference type="Pfam" id="PF00001">
    <property type="entry name" value="7tm_1"/>
    <property type="match status" value="1"/>
</dbReference>
<dbReference type="GO" id="GO:0004930">
    <property type="term" value="F:G protein-coupled receptor activity"/>
    <property type="evidence" value="ECO:0007669"/>
    <property type="project" value="InterPro"/>
</dbReference>
<dbReference type="Gene3D" id="1.20.1070.10">
    <property type="entry name" value="Rhodopsin 7-helix transmembrane proteins"/>
    <property type="match status" value="1"/>
</dbReference>
<dbReference type="GO" id="GO:0005886">
    <property type="term" value="C:plasma membrane"/>
    <property type="evidence" value="ECO:0007669"/>
    <property type="project" value="UniProtKB-SubCell"/>
</dbReference>
<organism evidence="9 10">
    <name type="scientific">Ridgeia piscesae</name>
    <name type="common">Tubeworm</name>
    <dbReference type="NCBI Taxonomy" id="27915"/>
    <lineage>
        <taxon>Eukaryota</taxon>
        <taxon>Metazoa</taxon>
        <taxon>Spiralia</taxon>
        <taxon>Lophotrochozoa</taxon>
        <taxon>Annelida</taxon>
        <taxon>Polychaeta</taxon>
        <taxon>Sedentaria</taxon>
        <taxon>Canalipalpata</taxon>
        <taxon>Sabellida</taxon>
        <taxon>Siboglinidae</taxon>
        <taxon>Ridgeia</taxon>
    </lineage>
</organism>
<dbReference type="GO" id="GO:0042277">
    <property type="term" value="F:peptide binding"/>
    <property type="evidence" value="ECO:0007669"/>
    <property type="project" value="TreeGrafter"/>
</dbReference>
<evidence type="ECO:0000259" key="8">
    <source>
        <dbReference type="PROSITE" id="PS50262"/>
    </source>
</evidence>
<evidence type="ECO:0000256" key="5">
    <source>
        <dbReference type="ARBA" id="ARBA00023136"/>
    </source>
</evidence>
<keyword evidence="3 7" id="KW-0812">Transmembrane</keyword>
<sequence length="193" mass="21862">MCVVELTDSDLRQFVGSRCRRVLQDGGRSGQIERARIKTLKVTIVIVSVFVVCWTPYFVMSVWWWIDQESAKSIDAKIQRGLFIFAVSSSCVNPIVYGMCNRTLSEELRRCCLFGRKRNPFKRHFLAPKNIDNNRKLSGVTNGCVANGLLVTPCAVAVPSSPASWPNYRFRRQFTPPPIARDRRCAVVAMTTI</sequence>
<evidence type="ECO:0000256" key="1">
    <source>
        <dbReference type="ARBA" id="ARBA00004651"/>
    </source>
</evidence>
<reference evidence="9" key="1">
    <citation type="journal article" date="2023" name="Mol. Biol. Evol.">
        <title>Third-Generation Sequencing Reveals the Adaptive Role of the Epigenome in Three Deep-Sea Polychaetes.</title>
        <authorList>
            <person name="Perez M."/>
            <person name="Aroh O."/>
            <person name="Sun Y."/>
            <person name="Lan Y."/>
            <person name="Juniper S.K."/>
            <person name="Young C.R."/>
            <person name="Angers B."/>
            <person name="Qian P.Y."/>
        </authorList>
    </citation>
    <scope>NUCLEOTIDE SEQUENCE</scope>
    <source>
        <strain evidence="9">R07B-5</strain>
    </source>
</reference>
<feature type="domain" description="G-protein coupled receptors family 1 profile" evidence="8">
    <location>
        <begin position="1"/>
        <end position="97"/>
    </location>
</feature>
<dbReference type="Proteomes" id="UP001209878">
    <property type="component" value="Unassembled WGS sequence"/>
</dbReference>
<evidence type="ECO:0000256" key="3">
    <source>
        <dbReference type="ARBA" id="ARBA00022692"/>
    </source>
</evidence>
<proteinExistence type="predicted"/>
<dbReference type="PANTHER" id="PTHR24241">
    <property type="entry name" value="NEUROPEPTIDE RECEPTOR-RELATED G-PROTEIN COUPLED RECEPTOR"/>
    <property type="match status" value="1"/>
</dbReference>
<dbReference type="PRINTS" id="PR00237">
    <property type="entry name" value="GPCRRHODOPSN"/>
</dbReference>
<dbReference type="PROSITE" id="PS50262">
    <property type="entry name" value="G_PROTEIN_RECEP_F1_2"/>
    <property type="match status" value="1"/>
</dbReference>
<evidence type="ECO:0000313" key="9">
    <source>
        <dbReference type="EMBL" id="KAK2172267.1"/>
    </source>
</evidence>
<evidence type="ECO:0000256" key="4">
    <source>
        <dbReference type="ARBA" id="ARBA00022989"/>
    </source>
</evidence>
<dbReference type="SUPFAM" id="SSF81321">
    <property type="entry name" value="Family A G protein-coupled receptor-like"/>
    <property type="match status" value="1"/>
</dbReference>
<feature type="transmembrane region" description="Helical" evidence="7">
    <location>
        <begin position="78"/>
        <end position="100"/>
    </location>
</feature>
<keyword evidence="4 7" id="KW-1133">Transmembrane helix</keyword>
<comment type="caution">
    <text evidence="9">The sequence shown here is derived from an EMBL/GenBank/DDBJ whole genome shotgun (WGS) entry which is preliminary data.</text>
</comment>
<evidence type="ECO:0000256" key="2">
    <source>
        <dbReference type="ARBA" id="ARBA00022475"/>
    </source>
</evidence>
<evidence type="ECO:0000256" key="6">
    <source>
        <dbReference type="ARBA" id="ARBA00023170"/>
    </source>
</evidence>
<keyword evidence="6" id="KW-0675">Receptor</keyword>
<accession>A0AAD9NJ69</accession>
<protein>
    <recommendedName>
        <fullName evidence="8">G-protein coupled receptors family 1 profile domain-containing protein</fullName>
    </recommendedName>
</protein>
<comment type="subcellular location">
    <subcellularLocation>
        <location evidence="1">Cell membrane</location>
        <topology evidence="1">Multi-pass membrane protein</topology>
    </subcellularLocation>
</comment>